<feature type="transmembrane region" description="Helical" evidence="1">
    <location>
        <begin position="236"/>
        <end position="257"/>
    </location>
</feature>
<comment type="caution">
    <text evidence="2">The sequence shown here is derived from an EMBL/GenBank/DDBJ whole genome shotgun (WGS) entry which is preliminary data.</text>
</comment>
<protein>
    <recommendedName>
        <fullName evidence="4">Inner membrane protein yafU</fullName>
    </recommendedName>
</protein>
<keyword evidence="1" id="KW-1133">Transmembrane helix</keyword>
<keyword evidence="1" id="KW-0472">Membrane</keyword>
<evidence type="ECO:0000256" key="1">
    <source>
        <dbReference type="SAM" id="Phobius"/>
    </source>
</evidence>
<organism evidence="2 3">
    <name type="scientific">Xenorhabdus aichiensis</name>
    <dbReference type="NCBI Taxonomy" id="3025874"/>
    <lineage>
        <taxon>Bacteria</taxon>
        <taxon>Pseudomonadati</taxon>
        <taxon>Pseudomonadota</taxon>
        <taxon>Gammaproteobacteria</taxon>
        <taxon>Enterobacterales</taxon>
        <taxon>Morganellaceae</taxon>
        <taxon>Xenorhabdus</taxon>
    </lineage>
</organism>
<dbReference type="RefSeq" id="WP_273580805.1">
    <property type="nucleotide sequence ID" value="NZ_JAQRFO010000047.1"/>
</dbReference>
<accession>A0ABT5M6I9</accession>
<feature type="transmembrane region" description="Helical" evidence="1">
    <location>
        <begin position="209"/>
        <end position="230"/>
    </location>
</feature>
<keyword evidence="3" id="KW-1185">Reference proteome</keyword>
<proteinExistence type="predicted"/>
<keyword evidence="1" id="KW-0812">Transmembrane</keyword>
<evidence type="ECO:0008006" key="4">
    <source>
        <dbReference type="Google" id="ProtNLM"/>
    </source>
</evidence>
<dbReference type="EMBL" id="JAQRFO010000047">
    <property type="protein sequence ID" value="MDC9623333.1"/>
    <property type="molecule type" value="Genomic_DNA"/>
</dbReference>
<gene>
    <name evidence="2" type="ORF">PSI22_17230</name>
</gene>
<sequence length="297" mass="33456">MDIKKKNEFLDRHFYGIYQIDEADGKTKRWDKTSQYTRSKSEQIGEAIDQLDQNTELFVVLTIEEAINIVKNLCGPNPNSSWKDATFSCSDVATSFTGNIIDAYAFGRLANELSSNFGVRVTEYVDRYGNRSIKLTGRTGVRNFLTAAKYSANHWKMIDMGIGTQGMQNGMITVARYCVIVSVGYRFIELLFRDEYDIYNFFGNITMDVAKIAVGIFVGMAANAVAGMFIAAGTYVLAVTIGVILVGIAVAGLLYYLDNKFELSKKLIEYMRENELSVADKLDYRKQPFGYPYPNIR</sequence>
<evidence type="ECO:0000313" key="2">
    <source>
        <dbReference type="EMBL" id="MDC9623333.1"/>
    </source>
</evidence>
<evidence type="ECO:0000313" key="3">
    <source>
        <dbReference type="Proteomes" id="UP001214757"/>
    </source>
</evidence>
<dbReference type="Proteomes" id="UP001214757">
    <property type="component" value="Unassembled WGS sequence"/>
</dbReference>
<reference evidence="2 3" key="1">
    <citation type="submission" date="2023-02" db="EMBL/GenBank/DDBJ databases">
        <title>Entomopathogenic bacteria.</title>
        <authorList>
            <person name="Machado R.A."/>
        </authorList>
    </citation>
    <scope>NUCLEOTIDE SEQUENCE [LARGE SCALE GENOMIC DNA]</scope>
    <source>
        <strain evidence="2 3">XENO-7</strain>
    </source>
</reference>
<name>A0ABT5M6I9_9GAMM</name>